<evidence type="ECO:0000256" key="1">
    <source>
        <dbReference type="ARBA" id="ARBA00007801"/>
    </source>
</evidence>
<reference evidence="8" key="1">
    <citation type="submission" date="2022-12" db="EMBL/GenBank/DDBJ databases">
        <authorList>
            <person name="Petersen C."/>
        </authorList>
    </citation>
    <scope>NUCLEOTIDE SEQUENCE</scope>
    <source>
        <strain evidence="8">IBT 21472</strain>
    </source>
</reference>
<dbReference type="Gene3D" id="3.30.9.10">
    <property type="entry name" value="D-Amino Acid Oxidase, subunit A, domain 2"/>
    <property type="match status" value="1"/>
</dbReference>
<evidence type="ECO:0000256" key="4">
    <source>
        <dbReference type="ARBA" id="ARBA00023002"/>
    </source>
</evidence>
<feature type="region of interest" description="Disordered" evidence="5">
    <location>
        <begin position="1"/>
        <end position="39"/>
    </location>
</feature>
<dbReference type="Gene3D" id="3.40.30.20">
    <property type="match status" value="1"/>
</dbReference>
<keyword evidence="3" id="KW-0274">FAD</keyword>
<keyword evidence="9" id="KW-1185">Reference proteome</keyword>
<evidence type="ECO:0000256" key="5">
    <source>
        <dbReference type="SAM" id="MobiDB-lite"/>
    </source>
</evidence>
<dbReference type="InterPro" id="IPR038220">
    <property type="entry name" value="PHOX_C_sf"/>
</dbReference>
<dbReference type="InterPro" id="IPR012941">
    <property type="entry name" value="Phe_hydrox_C_dim_dom"/>
</dbReference>
<dbReference type="GO" id="GO:0071949">
    <property type="term" value="F:FAD binding"/>
    <property type="evidence" value="ECO:0007669"/>
    <property type="project" value="InterPro"/>
</dbReference>
<feature type="compositionally biased region" description="Basic and acidic residues" evidence="5">
    <location>
        <begin position="8"/>
        <end position="30"/>
    </location>
</feature>
<dbReference type="Pfam" id="PF07976">
    <property type="entry name" value="Phe_hydrox_dim"/>
    <property type="match status" value="1"/>
</dbReference>
<dbReference type="InterPro" id="IPR036249">
    <property type="entry name" value="Thioredoxin-like_sf"/>
</dbReference>
<dbReference type="InterPro" id="IPR036188">
    <property type="entry name" value="FAD/NAD-bd_sf"/>
</dbReference>
<evidence type="ECO:0000313" key="8">
    <source>
        <dbReference type="EMBL" id="KAJ5299065.1"/>
    </source>
</evidence>
<proteinExistence type="inferred from homology"/>
<dbReference type="AlphaFoldDB" id="A0A9W9PL33"/>
<evidence type="ECO:0000259" key="6">
    <source>
        <dbReference type="Pfam" id="PF01494"/>
    </source>
</evidence>
<dbReference type="InterPro" id="IPR050641">
    <property type="entry name" value="RIFMO-like"/>
</dbReference>
<dbReference type="PANTHER" id="PTHR43004:SF20">
    <property type="entry name" value="2-MONOOXYGENASE, PUTATIVE (AFU_ORTHOLOGUE AFUA_1G13660)-RELATED"/>
    <property type="match status" value="1"/>
</dbReference>
<dbReference type="InterPro" id="IPR002938">
    <property type="entry name" value="FAD-bd"/>
</dbReference>
<comment type="caution">
    <text evidence="8">The sequence shown here is derived from an EMBL/GenBank/DDBJ whole genome shotgun (WGS) entry which is preliminary data.</text>
</comment>
<evidence type="ECO:0000313" key="9">
    <source>
        <dbReference type="Proteomes" id="UP001147746"/>
    </source>
</evidence>
<dbReference type="PANTHER" id="PTHR43004">
    <property type="entry name" value="TRK SYSTEM POTASSIUM UPTAKE PROTEIN"/>
    <property type="match status" value="1"/>
</dbReference>
<dbReference type="Proteomes" id="UP001147746">
    <property type="component" value="Unassembled WGS sequence"/>
</dbReference>
<gene>
    <name evidence="8" type="ORF">N7476_010622</name>
</gene>
<feature type="domain" description="Phenol hydroxylase-like C-terminal dimerisation" evidence="7">
    <location>
        <begin position="563"/>
        <end position="724"/>
    </location>
</feature>
<evidence type="ECO:0000256" key="2">
    <source>
        <dbReference type="ARBA" id="ARBA00022630"/>
    </source>
</evidence>
<dbReference type="Pfam" id="PF01494">
    <property type="entry name" value="FAD_binding_3"/>
    <property type="match status" value="1"/>
</dbReference>
<dbReference type="GO" id="GO:0016709">
    <property type="term" value="F:oxidoreductase activity, acting on paired donors, with incorporation or reduction of molecular oxygen, NAD(P)H as one donor, and incorporation of one atom of oxygen"/>
    <property type="evidence" value="ECO:0007669"/>
    <property type="project" value="UniProtKB-ARBA"/>
</dbReference>
<keyword evidence="2" id="KW-0285">Flavoprotein</keyword>
<feature type="domain" description="FAD-binding" evidence="6">
    <location>
        <begin position="102"/>
        <end position="434"/>
    </location>
</feature>
<evidence type="ECO:0000256" key="3">
    <source>
        <dbReference type="ARBA" id="ARBA00022827"/>
    </source>
</evidence>
<dbReference type="EMBL" id="JAPZBO010000010">
    <property type="protein sequence ID" value="KAJ5299065.1"/>
    <property type="molecule type" value="Genomic_DNA"/>
</dbReference>
<keyword evidence="4" id="KW-0560">Oxidoreductase</keyword>
<name>A0A9W9PL33_9EURO</name>
<accession>A0A9W9PL33</accession>
<organism evidence="8 9">
    <name type="scientific">Penicillium atrosanguineum</name>
    <dbReference type="NCBI Taxonomy" id="1132637"/>
    <lineage>
        <taxon>Eukaryota</taxon>
        <taxon>Fungi</taxon>
        <taxon>Dikarya</taxon>
        <taxon>Ascomycota</taxon>
        <taxon>Pezizomycotina</taxon>
        <taxon>Eurotiomycetes</taxon>
        <taxon>Eurotiomycetidae</taxon>
        <taxon>Eurotiales</taxon>
        <taxon>Aspergillaceae</taxon>
        <taxon>Penicillium</taxon>
    </lineage>
</organism>
<dbReference type="PRINTS" id="PR00420">
    <property type="entry name" value="RNGMNOXGNASE"/>
</dbReference>
<reference evidence="8" key="2">
    <citation type="journal article" date="2023" name="IMA Fungus">
        <title>Comparative genomic study of the Penicillium genus elucidates a diverse pangenome and 15 lateral gene transfer events.</title>
        <authorList>
            <person name="Petersen C."/>
            <person name="Sorensen T."/>
            <person name="Nielsen M.R."/>
            <person name="Sondergaard T.E."/>
            <person name="Sorensen J.L."/>
            <person name="Fitzpatrick D.A."/>
            <person name="Frisvad J.C."/>
            <person name="Nielsen K.L."/>
        </authorList>
    </citation>
    <scope>NUCLEOTIDE SEQUENCE</scope>
    <source>
        <strain evidence="8">IBT 21472</strain>
    </source>
</reference>
<evidence type="ECO:0000259" key="7">
    <source>
        <dbReference type="Pfam" id="PF07976"/>
    </source>
</evidence>
<dbReference type="SUPFAM" id="SSF54373">
    <property type="entry name" value="FAD-linked reductases, C-terminal domain"/>
    <property type="match status" value="1"/>
</dbReference>
<comment type="similarity">
    <text evidence="1">Belongs to the PheA/TfdB FAD monooxygenase family.</text>
</comment>
<sequence length="725" mass="79715">MAHSIRPHTHENGFRQPAKEPHWIPREKIGPQETTNESSDVAALGYEVVPSDEIITSTRHNHLGFNVLRVWPTLHHGVASPHGIPAWWNPPDKVDVLICGAGRADGVQPRYLETLSTWGLATEVHEEGPLIERTAIYHNGTLLHHGHSHQSDSRYRGLHIITQGQIERVFVRDLLRHKVLVERATTLKTYSVDPALRTSSDPAAYPVQCVLEDQEGKETAVLAKFLIGSDGASSAIRHSLEIPFDGISTDIYWGIMDCKFETDYPHAWIFGSVISTEHGGCVIIPRENGLYTQLNISQTGPLAASRQAKDPKFAESGGQVDVHSVTPEEVLEEANRIFAPYKLSFGAPLSWFAVWKISERVARSFSSPDQRVHLVGDAAHVHSVMGAFGLNASILDAANIGWKLGLCVKGKADPMKLLPTYSRERRLHAANIIEISGKYLRFVCSSQLPTASLHHLGANWGLDTDETHKTNGINGINGINGVHGATRQPLISSKEDFLIESHSKDRQNGNAAFTREEAKAFLFDFFTKYGQFLLGVDAAYGTSCLNPSPKLANGREGAQAPPVKVKDGVRAPNPRVCIDASHTGYLYDKLPGDGRFHLVVFGSNLLGPVRQQLKVFSEEISAKASSEFYARFGGSDMFNIVLVTKGMPWEIDERLSCDEDLAALRDKAIVLSDDRAPDDDAHSTWGVNHRTGAVVVIRPDLWVGISSAPGDTEKLGSYFATFLLE</sequence>
<dbReference type="SUPFAM" id="SSF52833">
    <property type="entry name" value="Thioredoxin-like"/>
    <property type="match status" value="1"/>
</dbReference>
<dbReference type="Gene3D" id="3.50.50.60">
    <property type="entry name" value="FAD/NAD(P)-binding domain"/>
    <property type="match status" value="1"/>
</dbReference>
<protein>
    <submittedName>
        <fullName evidence="8">Uncharacterized protein</fullName>
    </submittedName>
</protein>
<dbReference type="SUPFAM" id="SSF51905">
    <property type="entry name" value="FAD/NAD(P)-binding domain"/>
    <property type="match status" value="1"/>
</dbReference>